<evidence type="ECO:0000256" key="3">
    <source>
        <dbReference type="ARBA" id="ARBA00022490"/>
    </source>
</evidence>
<gene>
    <name evidence="10" type="primary">argS</name>
    <name evidence="14" type="ORF">ENX68_02030</name>
</gene>
<evidence type="ECO:0000256" key="1">
    <source>
        <dbReference type="ARBA" id="ARBA00004496"/>
    </source>
</evidence>
<dbReference type="SUPFAM" id="SSF55190">
    <property type="entry name" value="Arginyl-tRNA synthetase (ArgRS), N-terminal 'additional' domain"/>
    <property type="match status" value="1"/>
</dbReference>
<dbReference type="SUPFAM" id="SSF52374">
    <property type="entry name" value="Nucleotidylyl transferase"/>
    <property type="match status" value="1"/>
</dbReference>
<comment type="similarity">
    <text evidence="2 10 11">Belongs to the class-I aminoacyl-tRNA synthetase family.</text>
</comment>
<dbReference type="InterPro" id="IPR014729">
    <property type="entry name" value="Rossmann-like_a/b/a_fold"/>
</dbReference>
<dbReference type="InterPro" id="IPR035684">
    <property type="entry name" value="ArgRS_core"/>
</dbReference>
<proteinExistence type="inferred from homology"/>
<dbReference type="PANTHER" id="PTHR11956:SF5">
    <property type="entry name" value="ARGININE--TRNA LIGASE, CYTOPLASMIC"/>
    <property type="match status" value="1"/>
</dbReference>
<dbReference type="GO" id="GO:0005524">
    <property type="term" value="F:ATP binding"/>
    <property type="evidence" value="ECO:0007669"/>
    <property type="project" value="UniProtKB-UniRule"/>
</dbReference>
<dbReference type="EMBL" id="DTOZ01000053">
    <property type="protein sequence ID" value="HGE77764.1"/>
    <property type="molecule type" value="Genomic_DNA"/>
</dbReference>
<evidence type="ECO:0000256" key="4">
    <source>
        <dbReference type="ARBA" id="ARBA00022598"/>
    </source>
</evidence>
<dbReference type="InterPro" id="IPR001278">
    <property type="entry name" value="Arg-tRNA-ligase"/>
</dbReference>
<comment type="subunit">
    <text evidence="10">Monomer.</text>
</comment>
<accession>A0A7V3RGK1</accession>
<dbReference type="NCBIfam" id="TIGR00456">
    <property type="entry name" value="argS"/>
    <property type="match status" value="1"/>
</dbReference>
<evidence type="ECO:0000256" key="5">
    <source>
        <dbReference type="ARBA" id="ARBA00022741"/>
    </source>
</evidence>
<feature type="short sequence motif" description="'HIGH' region" evidence="10">
    <location>
        <begin position="111"/>
        <end position="121"/>
    </location>
</feature>
<dbReference type="HAMAP" id="MF_00123">
    <property type="entry name" value="Arg_tRNA_synth"/>
    <property type="match status" value="1"/>
</dbReference>
<dbReference type="Gene3D" id="3.30.1360.70">
    <property type="entry name" value="Arginyl tRNA synthetase N-terminal domain"/>
    <property type="match status" value="1"/>
</dbReference>
<comment type="caution">
    <text evidence="14">The sequence shown here is derived from an EMBL/GenBank/DDBJ whole genome shotgun (WGS) entry which is preliminary data.</text>
</comment>
<organism evidence="14">
    <name type="scientific">candidate division WOR-3 bacterium</name>
    <dbReference type="NCBI Taxonomy" id="2052148"/>
    <lineage>
        <taxon>Bacteria</taxon>
        <taxon>Bacteria division WOR-3</taxon>
    </lineage>
</organism>
<comment type="catalytic activity">
    <reaction evidence="9 10">
        <text>tRNA(Arg) + L-arginine + ATP = L-arginyl-tRNA(Arg) + AMP + diphosphate</text>
        <dbReference type="Rhea" id="RHEA:20301"/>
        <dbReference type="Rhea" id="RHEA-COMP:9658"/>
        <dbReference type="Rhea" id="RHEA-COMP:9673"/>
        <dbReference type="ChEBI" id="CHEBI:30616"/>
        <dbReference type="ChEBI" id="CHEBI:32682"/>
        <dbReference type="ChEBI" id="CHEBI:33019"/>
        <dbReference type="ChEBI" id="CHEBI:78442"/>
        <dbReference type="ChEBI" id="CHEBI:78513"/>
        <dbReference type="ChEBI" id="CHEBI:456215"/>
        <dbReference type="EC" id="6.1.1.19"/>
    </reaction>
</comment>
<dbReference type="SMART" id="SM01016">
    <property type="entry name" value="Arg_tRNA_synt_N"/>
    <property type="match status" value="1"/>
</dbReference>
<evidence type="ECO:0000259" key="12">
    <source>
        <dbReference type="SMART" id="SM00836"/>
    </source>
</evidence>
<keyword evidence="5 10" id="KW-0547">Nucleotide-binding</keyword>
<keyword evidence="7 10" id="KW-0648">Protein biosynthesis</keyword>
<dbReference type="InterPro" id="IPR009080">
    <property type="entry name" value="tRNAsynth_Ia_anticodon-bd"/>
</dbReference>
<dbReference type="Pfam" id="PF00750">
    <property type="entry name" value="tRNA-synt_1d"/>
    <property type="match status" value="1"/>
</dbReference>
<evidence type="ECO:0000256" key="7">
    <source>
        <dbReference type="ARBA" id="ARBA00022917"/>
    </source>
</evidence>
<evidence type="ECO:0000313" key="14">
    <source>
        <dbReference type="EMBL" id="HGE77764.1"/>
    </source>
</evidence>
<dbReference type="FunFam" id="1.10.730.10:FF:000008">
    <property type="entry name" value="Arginine--tRNA ligase"/>
    <property type="match status" value="1"/>
</dbReference>
<feature type="domain" description="Arginyl tRNA synthetase N-terminal" evidence="13">
    <location>
        <begin position="2"/>
        <end position="81"/>
    </location>
</feature>
<dbReference type="Pfam" id="PF03485">
    <property type="entry name" value="Arg_tRNA_synt_N"/>
    <property type="match status" value="1"/>
</dbReference>
<dbReference type="GO" id="GO:0006420">
    <property type="term" value="P:arginyl-tRNA aminoacylation"/>
    <property type="evidence" value="ECO:0007669"/>
    <property type="project" value="UniProtKB-UniRule"/>
</dbReference>
<dbReference type="SUPFAM" id="SSF47323">
    <property type="entry name" value="Anticodon-binding domain of a subclass of class I aminoacyl-tRNA synthetases"/>
    <property type="match status" value="1"/>
</dbReference>
<keyword evidence="4 10" id="KW-0436">Ligase</keyword>
<keyword evidence="8 10" id="KW-0030">Aminoacyl-tRNA synthetase</keyword>
<keyword evidence="3 10" id="KW-0963">Cytoplasm</keyword>
<dbReference type="PRINTS" id="PR01038">
    <property type="entry name" value="TRNASYNTHARG"/>
</dbReference>
<comment type="subcellular location">
    <subcellularLocation>
        <location evidence="1 10">Cytoplasm</location>
    </subcellularLocation>
</comment>
<feature type="domain" description="DALR anticodon binding" evidence="12">
    <location>
        <begin position="407"/>
        <end position="525"/>
    </location>
</feature>
<dbReference type="InterPro" id="IPR036695">
    <property type="entry name" value="Arg-tRNA-synth_N_sf"/>
</dbReference>
<evidence type="ECO:0000256" key="9">
    <source>
        <dbReference type="ARBA" id="ARBA00049339"/>
    </source>
</evidence>
<protein>
    <recommendedName>
        <fullName evidence="10">Arginine--tRNA ligase</fullName>
        <ecNumber evidence="10">6.1.1.19</ecNumber>
    </recommendedName>
    <alternativeName>
        <fullName evidence="10">Arginyl-tRNA synthetase</fullName>
        <shortName evidence="10">ArgRS</shortName>
    </alternativeName>
</protein>
<reference evidence="14" key="1">
    <citation type="journal article" date="2020" name="mSystems">
        <title>Genome- and Community-Level Interaction Insights into Carbon Utilization and Element Cycling Functions of Hydrothermarchaeota in Hydrothermal Sediment.</title>
        <authorList>
            <person name="Zhou Z."/>
            <person name="Liu Y."/>
            <person name="Xu W."/>
            <person name="Pan J."/>
            <person name="Luo Z.H."/>
            <person name="Li M."/>
        </authorList>
    </citation>
    <scope>NUCLEOTIDE SEQUENCE [LARGE SCALE GENOMIC DNA]</scope>
    <source>
        <strain evidence="14">SpSt-961</strain>
    </source>
</reference>
<dbReference type="GO" id="GO:0005737">
    <property type="term" value="C:cytoplasm"/>
    <property type="evidence" value="ECO:0007669"/>
    <property type="project" value="UniProtKB-SubCell"/>
</dbReference>
<dbReference type="EC" id="6.1.1.19" evidence="10"/>
<evidence type="ECO:0000259" key="13">
    <source>
        <dbReference type="SMART" id="SM01016"/>
    </source>
</evidence>
<evidence type="ECO:0000256" key="11">
    <source>
        <dbReference type="RuleBase" id="RU363038"/>
    </source>
</evidence>
<dbReference type="PANTHER" id="PTHR11956">
    <property type="entry name" value="ARGINYL-TRNA SYNTHETASE"/>
    <property type="match status" value="1"/>
</dbReference>
<keyword evidence="6 10" id="KW-0067">ATP-binding</keyword>
<evidence type="ECO:0000256" key="8">
    <source>
        <dbReference type="ARBA" id="ARBA00023146"/>
    </source>
</evidence>
<dbReference type="InterPro" id="IPR005148">
    <property type="entry name" value="Arg-tRNA-synth_N"/>
</dbReference>
<name>A0A7V3RGK1_UNCW3</name>
<dbReference type="Gene3D" id="1.10.730.10">
    <property type="entry name" value="Isoleucyl-tRNA Synthetase, Domain 1"/>
    <property type="match status" value="1"/>
</dbReference>
<evidence type="ECO:0000256" key="10">
    <source>
        <dbReference type="HAMAP-Rule" id="MF_00123"/>
    </source>
</evidence>
<evidence type="ECO:0000256" key="6">
    <source>
        <dbReference type="ARBA" id="ARBA00022840"/>
    </source>
</evidence>
<dbReference type="GO" id="GO:0004814">
    <property type="term" value="F:arginine-tRNA ligase activity"/>
    <property type="evidence" value="ECO:0007669"/>
    <property type="project" value="UniProtKB-UniRule"/>
</dbReference>
<dbReference type="Gene3D" id="3.40.50.620">
    <property type="entry name" value="HUPs"/>
    <property type="match status" value="1"/>
</dbReference>
<dbReference type="Pfam" id="PF05746">
    <property type="entry name" value="DALR_1"/>
    <property type="match status" value="1"/>
</dbReference>
<dbReference type="InterPro" id="IPR008909">
    <property type="entry name" value="DALR_anticod-bd"/>
</dbReference>
<dbReference type="AlphaFoldDB" id="A0A7V3RGK1"/>
<sequence>MIMIRNDIKKILNEIYPEEMIMLDYVPPDKKGDYSTNIAMRLAGKLSKPAMSIAEEIVKQIKTPIFSDIIIYPPGFINFVLNPNYVKEKFRREEKLDIGKGLRVNVEFVSVNPTGPINIVNGRAAAFGDALVRMLNYAGYCAESEYYINDAGRQIELLRESIQQRMLQLEGKDYKIPEDGYHGEYLIPIAQTFLEQGINDPEVIKKEAVNHFIKDHQTMLEGFRVNFKNWIRESEIRNKGYVEKIIKIFEAKGLLFEKDGARYLKTTSFGDNRDRVIITRDGRYTYLLPDIGYHINKIERNYQFLITILGPDHLGQISSLYAGLKALDYPENILKIIIVQEVKLKKDGAYISMSKRTGTFITLKDLLDEVPVDVIRFFFLMRSSSQHLDFDLDLAKNVSEENPVYYVQYAYARIMSIIKFAYEKNIEIPDDTNLDLIKEKEELELMKYTLRFNEVIEDAIKNYEPFMLTYYLIELARKFHYFYQKHRVVTENKELSKARLFLVRRTAQTIKKGMELLGCYCPERM</sequence>
<dbReference type="SMART" id="SM00836">
    <property type="entry name" value="DALR_1"/>
    <property type="match status" value="1"/>
</dbReference>
<evidence type="ECO:0000256" key="2">
    <source>
        <dbReference type="ARBA" id="ARBA00005594"/>
    </source>
</evidence>